<evidence type="ECO:0000259" key="9">
    <source>
        <dbReference type="Pfam" id="PF00593"/>
    </source>
</evidence>
<dbReference type="InterPro" id="IPR039426">
    <property type="entry name" value="TonB-dep_rcpt-like"/>
</dbReference>
<dbReference type="SUPFAM" id="SSF56935">
    <property type="entry name" value="Porins"/>
    <property type="match status" value="1"/>
</dbReference>
<dbReference type="Gene3D" id="2.40.170.20">
    <property type="entry name" value="TonB-dependent receptor, beta-barrel domain"/>
    <property type="match status" value="1"/>
</dbReference>
<evidence type="ECO:0000256" key="7">
    <source>
        <dbReference type="ARBA" id="ARBA00023237"/>
    </source>
</evidence>
<keyword evidence="7" id="KW-0998">Cell outer membrane</keyword>
<evidence type="ECO:0000256" key="8">
    <source>
        <dbReference type="SAM" id="Phobius"/>
    </source>
</evidence>
<gene>
    <name evidence="10" type="ORF">J2X05_002115</name>
</gene>
<dbReference type="RefSeq" id="WP_310072144.1">
    <property type="nucleotide sequence ID" value="NZ_JAVDVX010000003.1"/>
</dbReference>
<keyword evidence="8" id="KW-1133">Transmembrane helix</keyword>
<keyword evidence="11" id="KW-1185">Reference proteome</keyword>
<accession>A0ABU1UY23</accession>
<feature type="transmembrane region" description="Helical" evidence="8">
    <location>
        <begin position="6"/>
        <end position="23"/>
    </location>
</feature>
<evidence type="ECO:0000256" key="3">
    <source>
        <dbReference type="ARBA" id="ARBA00022452"/>
    </source>
</evidence>
<keyword evidence="10" id="KW-0675">Receptor</keyword>
<dbReference type="Pfam" id="PF00593">
    <property type="entry name" value="TonB_dep_Rec_b-barrel"/>
    <property type="match status" value="1"/>
</dbReference>
<sequence>MIIIINWWLILIVIRFLIIEEYLSMQQKANRVTPFRKLCSFQGRVLNEATPEHIARLFATYQCLNELTIGGGVNYQSVWSASRYSAVSARQDDYLLVNLMASYPINDTFTVAVNADNALDKKCYSYLSAVSNRCGEPRNMRITLRANF</sequence>
<keyword evidence="2" id="KW-0813">Transport</keyword>
<evidence type="ECO:0000313" key="10">
    <source>
        <dbReference type="EMBL" id="MDR7090093.1"/>
    </source>
</evidence>
<organism evidence="10 11">
    <name type="scientific">Cellvibrio fibrivorans</name>
    <dbReference type="NCBI Taxonomy" id="126350"/>
    <lineage>
        <taxon>Bacteria</taxon>
        <taxon>Pseudomonadati</taxon>
        <taxon>Pseudomonadota</taxon>
        <taxon>Gammaproteobacteria</taxon>
        <taxon>Cellvibrionales</taxon>
        <taxon>Cellvibrionaceae</taxon>
        <taxon>Cellvibrio</taxon>
    </lineage>
</organism>
<evidence type="ECO:0000256" key="5">
    <source>
        <dbReference type="ARBA" id="ARBA00023077"/>
    </source>
</evidence>
<evidence type="ECO:0000256" key="4">
    <source>
        <dbReference type="ARBA" id="ARBA00022692"/>
    </source>
</evidence>
<dbReference type="Proteomes" id="UP001253595">
    <property type="component" value="Unassembled WGS sequence"/>
</dbReference>
<comment type="caution">
    <text evidence="10">The sequence shown here is derived from an EMBL/GenBank/DDBJ whole genome shotgun (WGS) entry which is preliminary data.</text>
</comment>
<reference evidence="10 11" key="1">
    <citation type="submission" date="2023-07" db="EMBL/GenBank/DDBJ databases">
        <title>Sorghum-associated microbial communities from plants grown in Nebraska, USA.</title>
        <authorList>
            <person name="Schachtman D."/>
        </authorList>
    </citation>
    <scope>NUCLEOTIDE SEQUENCE [LARGE SCALE GENOMIC DNA]</scope>
    <source>
        <strain evidence="10 11">BE190</strain>
    </source>
</reference>
<dbReference type="EMBL" id="JAVDVX010000003">
    <property type="protein sequence ID" value="MDR7090093.1"/>
    <property type="molecule type" value="Genomic_DNA"/>
</dbReference>
<dbReference type="PANTHER" id="PTHR32552:SF74">
    <property type="entry name" value="HYDROXAMATE SIDEROPHORE RECEPTOR FHUE"/>
    <property type="match status" value="1"/>
</dbReference>
<keyword evidence="6 8" id="KW-0472">Membrane</keyword>
<evidence type="ECO:0000256" key="6">
    <source>
        <dbReference type="ARBA" id="ARBA00023136"/>
    </source>
</evidence>
<keyword evidence="4 8" id="KW-0812">Transmembrane</keyword>
<feature type="domain" description="TonB-dependent receptor-like beta-barrel" evidence="9">
    <location>
        <begin position="43"/>
        <end position="117"/>
    </location>
</feature>
<keyword evidence="5" id="KW-0798">TonB box</keyword>
<evidence type="ECO:0000256" key="1">
    <source>
        <dbReference type="ARBA" id="ARBA00004571"/>
    </source>
</evidence>
<evidence type="ECO:0000256" key="2">
    <source>
        <dbReference type="ARBA" id="ARBA00022448"/>
    </source>
</evidence>
<keyword evidence="3" id="KW-1134">Transmembrane beta strand</keyword>
<evidence type="ECO:0000313" key="11">
    <source>
        <dbReference type="Proteomes" id="UP001253595"/>
    </source>
</evidence>
<dbReference type="InterPro" id="IPR036942">
    <property type="entry name" value="Beta-barrel_TonB_sf"/>
</dbReference>
<dbReference type="InterPro" id="IPR000531">
    <property type="entry name" value="Beta-barrel_TonB"/>
</dbReference>
<name>A0ABU1UY23_9GAMM</name>
<protein>
    <submittedName>
        <fullName evidence="10">Outer membrane receptor for ferric coprogen and ferric-rhodotorulic acid</fullName>
    </submittedName>
</protein>
<comment type="subcellular location">
    <subcellularLocation>
        <location evidence="1">Cell outer membrane</location>
        <topology evidence="1">Multi-pass membrane protein</topology>
    </subcellularLocation>
</comment>
<proteinExistence type="predicted"/>
<dbReference type="PANTHER" id="PTHR32552">
    <property type="entry name" value="FERRICHROME IRON RECEPTOR-RELATED"/>
    <property type="match status" value="1"/>
</dbReference>